<keyword evidence="3 14" id="KW-1003">Cell membrane</keyword>
<evidence type="ECO:0000256" key="1">
    <source>
        <dbReference type="ARBA" id="ARBA00000085"/>
    </source>
</evidence>
<dbReference type="Gene3D" id="3.30.450.40">
    <property type="match status" value="1"/>
</dbReference>
<dbReference type="Gene3D" id="1.20.120.960">
    <property type="entry name" value="Histidine kinase NarX, sensor domain"/>
    <property type="match status" value="1"/>
</dbReference>
<keyword evidence="5" id="KW-0597">Phosphoprotein</keyword>
<dbReference type="Gene3D" id="3.30.565.10">
    <property type="entry name" value="Histidine kinase-like ATPase, C-terminal domain"/>
    <property type="match status" value="1"/>
</dbReference>
<keyword evidence="12 14" id="KW-0902">Two-component regulatory system</keyword>
<dbReference type="InterPro" id="IPR003660">
    <property type="entry name" value="HAMP_dom"/>
</dbReference>
<evidence type="ECO:0000313" key="19">
    <source>
        <dbReference type="Proteomes" id="UP001549691"/>
    </source>
</evidence>
<evidence type="ECO:0000256" key="6">
    <source>
        <dbReference type="ARBA" id="ARBA00022679"/>
    </source>
</evidence>
<evidence type="ECO:0000256" key="11">
    <source>
        <dbReference type="ARBA" id="ARBA00022989"/>
    </source>
</evidence>
<dbReference type="InterPro" id="IPR029095">
    <property type="entry name" value="NarX-like_N"/>
</dbReference>
<evidence type="ECO:0000256" key="2">
    <source>
        <dbReference type="ARBA" id="ARBA00004429"/>
    </source>
</evidence>
<dbReference type="PROSITE" id="PS50885">
    <property type="entry name" value="HAMP"/>
    <property type="match status" value="1"/>
</dbReference>
<dbReference type="SMART" id="SM00304">
    <property type="entry name" value="HAMP"/>
    <property type="match status" value="1"/>
</dbReference>
<evidence type="ECO:0000313" key="18">
    <source>
        <dbReference type="EMBL" id="MET7016069.1"/>
    </source>
</evidence>
<name>A0ABV2TQ70_9RHOO</name>
<protein>
    <recommendedName>
        <fullName evidence="14">Sensor protein</fullName>
        <ecNumber evidence="14">2.7.13.3</ecNumber>
    </recommendedName>
</protein>
<feature type="transmembrane region" description="Helical" evidence="15">
    <location>
        <begin position="14"/>
        <end position="39"/>
    </location>
</feature>
<dbReference type="InterPro" id="IPR050482">
    <property type="entry name" value="Sensor_HK_TwoCompSys"/>
</dbReference>
<evidence type="ECO:0000256" key="12">
    <source>
        <dbReference type="ARBA" id="ARBA00023012"/>
    </source>
</evidence>
<keyword evidence="9 14" id="KW-0418">Kinase</keyword>
<dbReference type="CDD" id="cd06225">
    <property type="entry name" value="HAMP"/>
    <property type="match status" value="1"/>
</dbReference>
<dbReference type="PROSITE" id="PS50109">
    <property type="entry name" value="HIS_KIN"/>
    <property type="match status" value="1"/>
</dbReference>
<evidence type="ECO:0000256" key="7">
    <source>
        <dbReference type="ARBA" id="ARBA00022692"/>
    </source>
</evidence>
<evidence type="ECO:0000259" key="17">
    <source>
        <dbReference type="PROSITE" id="PS50885"/>
    </source>
</evidence>
<dbReference type="PIRSF" id="PIRSF003167">
    <property type="entry name" value="STHK_NarX/NarQ"/>
    <property type="match status" value="1"/>
</dbReference>
<proteinExistence type="predicted"/>
<dbReference type="InterPro" id="IPR003594">
    <property type="entry name" value="HATPase_dom"/>
</dbReference>
<dbReference type="InterPro" id="IPR036890">
    <property type="entry name" value="HATPase_C_sf"/>
</dbReference>
<accession>A0ABV2TQ70</accession>
<dbReference type="Pfam" id="PF13675">
    <property type="entry name" value="PilJ"/>
    <property type="match status" value="1"/>
</dbReference>
<comment type="subcellular location">
    <subcellularLocation>
        <location evidence="2">Cell inner membrane</location>
        <topology evidence="2">Multi-pass membrane protein</topology>
    </subcellularLocation>
</comment>
<keyword evidence="19" id="KW-1185">Reference proteome</keyword>
<keyword evidence="8 14" id="KW-0547">Nucleotide-binding</keyword>
<reference evidence="18 19" key="1">
    <citation type="submission" date="2024-07" db="EMBL/GenBank/DDBJ databases">
        <title>Uliginosibacterium flavum JJ3220;KACC:17644.</title>
        <authorList>
            <person name="Kim M.K."/>
        </authorList>
    </citation>
    <scope>NUCLEOTIDE SEQUENCE [LARGE SCALE GENOMIC DNA]</scope>
    <source>
        <strain evidence="18 19">KACC:17644</strain>
    </source>
</reference>
<dbReference type="Gene3D" id="1.10.8.500">
    <property type="entry name" value="HAMP domain in histidine kinase"/>
    <property type="match status" value="1"/>
</dbReference>
<comment type="caution">
    <text evidence="18">The sequence shown here is derived from an EMBL/GenBank/DDBJ whole genome shotgun (WGS) entry which is preliminary data.</text>
</comment>
<keyword evidence="13 14" id="KW-0472">Membrane</keyword>
<keyword evidence="4 14" id="KW-0997">Cell inner membrane</keyword>
<dbReference type="RefSeq" id="WP_354602527.1">
    <property type="nucleotide sequence ID" value="NZ_JBEWZI010000027.1"/>
</dbReference>
<sequence>MRPSLVDTPRRHSISVRIVTVSLLALLIALMMIGGTLWLSWQLEGGAAAINDAGSLRMRAYRLALILQTQPVDQISAFHEIQLLEKTLTSLQKGDPARPLVLPSELNIRKQYALVSNQWSESLRELATSAAKGNSISGVAFRGRVDQYVSEISTLVSAIEHDNARKTDWLRLSQGVLIAIAIVGTVAMIYLLYLWIIRPVLSLQAGIVDLASQRFDVRLPVETADEFGALAHGFNTMAEELQTVYRDLEQRVLDKTKQLAVQNSELSVLYEMAGFLSLPNSVEAQCKGFLQRIMVRFNADGGSLRVLNPENQQLHLVVSEGLPQSVLQSAQCRQAHDCLCGETTVTGIAVLRDLRNTPRHKLLPCNEAGFMCIASFKISSPQAALGSFALHFRDEHICAAAEMKLLETLGQQLGTALENTRLMTHERLLAVSEERNLVAQGLHDSLAQSLNFLNLQIQMLEKTLVRTPHDEVEKIIPLLRAGVQESYNDVRELLANFRTRFENLDIRQVLKNAVKRLHEQTGIQISFEYTGNGPALPEDQKLQILFILQEALSNVRKHAKTDSAHVMVRNDDDFYMEIMDCGRGFDINPTPASGEAVRRIGLHIMQERANQISAQLTIASTYGEGTRVALLLRSSSRQAA</sequence>
<evidence type="ECO:0000256" key="10">
    <source>
        <dbReference type="ARBA" id="ARBA00022840"/>
    </source>
</evidence>
<dbReference type="InterPro" id="IPR029016">
    <property type="entry name" value="GAF-like_dom_sf"/>
</dbReference>
<dbReference type="Pfam" id="PF07730">
    <property type="entry name" value="HisKA_3"/>
    <property type="match status" value="1"/>
</dbReference>
<organism evidence="18 19">
    <name type="scientific">Uliginosibacterium flavum</name>
    <dbReference type="NCBI Taxonomy" id="1396831"/>
    <lineage>
        <taxon>Bacteria</taxon>
        <taxon>Pseudomonadati</taxon>
        <taxon>Pseudomonadota</taxon>
        <taxon>Betaproteobacteria</taxon>
        <taxon>Rhodocyclales</taxon>
        <taxon>Zoogloeaceae</taxon>
        <taxon>Uliginosibacterium</taxon>
    </lineage>
</organism>
<dbReference type="CDD" id="cd16917">
    <property type="entry name" value="HATPase_UhpB-NarQ-NarX-like"/>
    <property type="match status" value="1"/>
</dbReference>
<dbReference type="InterPro" id="IPR042295">
    <property type="entry name" value="NarX-like_N_sf"/>
</dbReference>
<dbReference type="InterPro" id="IPR016380">
    <property type="entry name" value="Sig_transdc_His_kin_NarX/NarQ"/>
</dbReference>
<evidence type="ECO:0000256" key="14">
    <source>
        <dbReference type="PIRNR" id="PIRNR003167"/>
    </source>
</evidence>
<feature type="domain" description="HAMP" evidence="17">
    <location>
        <begin position="194"/>
        <end position="246"/>
    </location>
</feature>
<keyword evidence="11 15" id="KW-1133">Transmembrane helix</keyword>
<evidence type="ECO:0000256" key="13">
    <source>
        <dbReference type="ARBA" id="ARBA00023136"/>
    </source>
</evidence>
<evidence type="ECO:0000256" key="8">
    <source>
        <dbReference type="ARBA" id="ARBA00022741"/>
    </source>
</evidence>
<evidence type="ECO:0000256" key="5">
    <source>
        <dbReference type="ARBA" id="ARBA00022553"/>
    </source>
</evidence>
<dbReference type="CDD" id="cd19408">
    <property type="entry name" value="NarX_NarQ_sensor"/>
    <property type="match status" value="1"/>
</dbReference>
<dbReference type="EC" id="2.7.13.3" evidence="14"/>
<comment type="catalytic activity">
    <reaction evidence="1 14">
        <text>ATP + protein L-histidine = ADP + protein N-phospho-L-histidine.</text>
        <dbReference type="EC" id="2.7.13.3"/>
    </reaction>
</comment>
<dbReference type="PANTHER" id="PTHR24421:SF10">
    <property type="entry name" value="NITRATE_NITRITE SENSOR PROTEIN NARQ"/>
    <property type="match status" value="1"/>
</dbReference>
<dbReference type="InterPro" id="IPR005467">
    <property type="entry name" value="His_kinase_dom"/>
</dbReference>
<evidence type="ECO:0000256" key="9">
    <source>
        <dbReference type="ARBA" id="ARBA00022777"/>
    </source>
</evidence>
<evidence type="ECO:0000259" key="16">
    <source>
        <dbReference type="PROSITE" id="PS50109"/>
    </source>
</evidence>
<gene>
    <name evidence="18" type="ORF">ABXR19_17930</name>
</gene>
<keyword evidence="7 15" id="KW-0812">Transmembrane</keyword>
<evidence type="ECO:0000256" key="15">
    <source>
        <dbReference type="SAM" id="Phobius"/>
    </source>
</evidence>
<keyword evidence="6 14" id="KW-0808">Transferase</keyword>
<dbReference type="Gene3D" id="1.20.5.1930">
    <property type="match status" value="1"/>
</dbReference>
<dbReference type="InterPro" id="IPR011712">
    <property type="entry name" value="Sig_transdc_His_kin_sub3_dim/P"/>
</dbReference>
<feature type="domain" description="Histidine kinase" evidence="16">
    <location>
        <begin position="441"/>
        <end position="636"/>
    </location>
</feature>
<dbReference type="PANTHER" id="PTHR24421">
    <property type="entry name" value="NITRATE/NITRITE SENSOR PROTEIN NARX-RELATED"/>
    <property type="match status" value="1"/>
</dbReference>
<dbReference type="SUPFAM" id="SSF158472">
    <property type="entry name" value="HAMP domain-like"/>
    <property type="match status" value="1"/>
</dbReference>
<keyword evidence="10 14" id="KW-0067">ATP-binding</keyword>
<dbReference type="SUPFAM" id="SSF55874">
    <property type="entry name" value="ATPase domain of HSP90 chaperone/DNA topoisomerase II/histidine kinase"/>
    <property type="match status" value="1"/>
</dbReference>
<evidence type="ECO:0000256" key="4">
    <source>
        <dbReference type="ARBA" id="ARBA00022519"/>
    </source>
</evidence>
<dbReference type="EMBL" id="JBEWZI010000027">
    <property type="protein sequence ID" value="MET7016069.1"/>
    <property type="molecule type" value="Genomic_DNA"/>
</dbReference>
<dbReference type="SUPFAM" id="SSF55781">
    <property type="entry name" value="GAF domain-like"/>
    <property type="match status" value="1"/>
</dbReference>
<feature type="transmembrane region" description="Helical" evidence="15">
    <location>
        <begin position="175"/>
        <end position="196"/>
    </location>
</feature>
<dbReference type="Pfam" id="PF02518">
    <property type="entry name" value="HATPase_c"/>
    <property type="match status" value="1"/>
</dbReference>
<dbReference type="Pfam" id="PF00672">
    <property type="entry name" value="HAMP"/>
    <property type="match status" value="1"/>
</dbReference>
<evidence type="ECO:0000256" key="3">
    <source>
        <dbReference type="ARBA" id="ARBA00022475"/>
    </source>
</evidence>
<dbReference type="Proteomes" id="UP001549691">
    <property type="component" value="Unassembled WGS sequence"/>
</dbReference>